<dbReference type="InterPro" id="IPR035919">
    <property type="entry name" value="EAL_sf"/>
</dbReference>
<dbReference type="InterPro" id="IPR000160">
    <property type="entry name" value="GGDEF_dom"/>
</dbReference>
<dbReference type="PANTHER" id="PTHR44757">
    <property type="entry name" value="DIGUANYLATE CYCLASE DGCP"/>
    <property type="match status" value="1"/>
</dbReference>
<dbReference type="Pfam" id="PF00563">
    <property type="entry name" value="EAL"/>
    <property type="match status" value="1"/>
</dbReference>
<feature type="transmembrane region" description="Helical" evidence="1">
    <location>
        <begin position="84"/>
        <end position="106"/>
    </location>
</feature>
<feature type="domain" description="MHYT" evidence="4">
    <location>
        <begin position="12"/>
        <end position="199"/>
    </location>
</feature>
<dbReference type="GO" id="GO:0016020">
    <property type="term" value="C:membrane"/>
    <property type="evidence" value="ECO:0007669"/>
    <property type="project" value="UniProtKB-UniRule"/>
</dbReference>
<dbReference type="Gene3D" id="3.30.70.270">
    <property type="match status" value="1"/>
</dbReference>
<dbReference type="SUPFAM" id="SSF141868">
    <property type="entry name" value="EAL domain-like"/>
    <property type="match status" value="1"/>
</dbReference>
<gene>
    <name evidence="5" type="ORF">JJB09_02225</name>
</gene>
<sequence>MISVINCITDAHNLWLVLVAAFICVSGSWSVIRLFRRGKAASGGEAFGWQFLAAVAAGASIWSTHFVAMLAYHPGTPVAFDPVLTVISLLVAMVGSLAGLIVAGIIRTRWSPAIGGGMVGLAIAIMHYTGMRAYVIEGSIDWNSTYLIASIMLAISITSIAFHVANLYGSVRGKAASVGFLTLAIVSLHFTGMTALQITPLSISPGFTNPGEMQAMALAIALVCFIIVGSVLASYLIDNQTRSRSMSQLRHMALSDALTGLANRASFNDHLDESIEVASKQGQKFALAAIDLDRFKEINDLRGHSAGDTTLQILAQRMRDFDNGSLFVARVGGDEFSVILPLSDPLDMRNLLVRLRNELIRPFTIGEEELSVGASIGVCVFPDDATEKSALINYTDLALYRAKTEIADKICFFDNVMDENVRNKRELAADLRYAIEHNQLEVHYQVQATISDSVITGYEALLRWNHPLRGAIPPSEFIPLAEENGIILQLGEWVLRMACKQCAPLGIKVAVNLSPIQFLHPNLPGLVEDILAETGMRAENLELELTESAIIHDKERTLVQLQAIRKLGVTIALDDFGTGYSSLDTLRAFPFDKIKLDRTFMNELETSDQARSIIRAVLSLGRSLEIPVLAEGIETSDQLAILAEEGCQSAQGYFLGRPAPLSMIVSAIEVENLEAPEKLAGMLNKLRDADDSAETAAA</sequence>
<dbReference type="InterPro" id="IPR052155">
    <property type="entry name" value="Biofilm_reg_signaling"/>
</dbReference>
<keyword evidence="6" id="KW-1185">Reference proteome</keyword>
<dbReference type="InterPro" id="IPR043128">
    <property type="entry name" value="Rev_trsase/Diguanyl_cyclase"/>
</dbReference>
<accession>A0A937CJ82</accession>
<dbReference type="EMBL" id="JAEQNC010000001">
    <property type="protein sequence ID" value="MBL0370835.1"/>
    <property type="molecule type" value="Genomic_DNA"/>
</dbReference>
<protein>
    <submittedName>
        <fullName evidence="5">EAL domain-containing protein</fullName>
    </submittedName>
</protein>
<organism evidence="5 6">
    <name type="scientific">Rhizobium setariae</name>
    <dbReference type="NCBI Taxonomy" id="2801340"/>
    <lineage>
        <taxon>Bacteria</taxon>
        <taxon>Pseudomonadati</taxon>
        <taxon>Pseudomonadota</taxon>
        <taxon>Alphaproteobacteria</taxon>
        <taxon>Hyphomicrobiales</taxon>
        <taxon>Rhizobiaceae</taxon>
        <taxon>Rhizobium/Agrobacterium group</taxon>
        <taxon>Rhizobium</taxon>
    </lineage>
</organism>
<feature type="domain" description="EAL" evidence="2">
    <location>
        <begin position="424"/>
        <end position="672"/>
    </location>
</feature>
<dbReference type="CDD" id="cd01949">
    <property type="entry name" value="GGDEF"/>
    <property type="match status" value="1"/>
</dbReference>
<dbReference type="PANTHER" id="PTHR44757:SF2">
    <property type="entry name" value="BIOFILM ARCHITECTURE MAINTENANCE PROTEIN MBAA"/>
    <property type="match status" value="1"/>
</dbReference>
<keyword evidence="1" id="KW-0472">Membrane</keyword>
<dbReference type="PROSITE" id="PS50924">
    <property type="entry name" value="MHYT"/>
    <property type="match status" value="1"/>
</dbReference>
<keyword evidence="1" id="KW-0812">Transmembrane</keyword>
<dbReference type="Proteomes" id="UP000633219">
    <property type="component" value="Unassembled WGS sequence"/>
</dbReference>
<comment type="caution">
    <text evidence="5">The sequence shown here is derived from an EMBL/GenBank/DDBJ whole genome shotgun (WGS) entry which is preliminary data.</text>
</comment>
<keyword evidence="1" id="KW-1133">Transmembrane helix</keyword>
<evidence type="ECO:0000259" key="4">
    <source>
        <dbReference type="PROSITE" id="PS50924"/>
    </source>
</evidence>
<proteinExistence type="predicted"/>
<dbReference type="InterPro" id="IPR029787">
    <property type="entry name" value="Nucleotide_cyclase"/>
</dbReference>
<dbReference type="AlphaFoldDB" id="A0A937CJ82"/>
<feature type="domain" description="GGDEF" evidence="3">
    <location>
        <begin position="283"/>
        <end position="415"/>
    </location>
</feature>
<feature type="transmembrane region" description="Helical" evidence="1">
    <location>
        <begin position="180"/>
        <end position="203"/>
    </location>
</feature>
<dbReference type="SMART" id="SM00267">
    <property type="entry name" value="GGDEF"/>
    <property type="match status" value="1"/>
</dbReference>
<dbReference type="Pfam" id="PF03707">
    <property type="entry name" value="MHYT"/>
    <property type="match status" value="2"/>
</dbReference>
<dbReference type="InterPro" id="IPR001633">
    <property type="entry name" value="EAL_dom"/>
</dbReference>
<dbReference type="Pfam" id="PF00990">
    <property type="entry name" value="GGDEF"/>
    <property type="match status" value="1"/>
</dbReference>
<evidence type="ECO:0000313" key="5">
    <source>
        <dbReference type="EMBL" id="MBL0370835.1"/>
    </source>
</evidence>
<dbReference type="Gene3D" id="3.20.20.450">
    <property type="entry name" value="EAL domain"/>
    <property type="match status" value="1"/>
</dbReference>
<evidence type="ECO:0000313" key="6">
    <source>
        <dbReference type="Proteomes" id="UP000633219"/>
    </source>
</evidence>
<dbReference type="SMART" id="SM00052">
    <property type="entry name" value="EAL"/>
    <property type="match status" value="1"/>
</dbReference>
<feature type="transmembrane region" description="Helical" evidence="1">
    <location>
        <begin position="215"/>
        <end position="237"/>
    </location>
</feature>
<feature type="transmembrane region" description="Helical" evidence="1">
    <location>
        <begin position="14"/>
        <end position="35"/>
    </location>
</feature>
<dbReference type="CDD" id="cd01948">
    <property type="entry name" value="EAL"/>
    <property type="match status" value="1"/>
</dbReference>
<dbReference type="NCBIfam" id="TIGR00254">
    <property type="entry name" value="GGDEF"/>
    <property type="match status" value="1"/>
</dbReference>
<evidence type="ECO:0000256" key="1">
    <source>
        <dbReference type="PROSITE-ProRule" id="PRU00244"/>
    </source>
</evidence>
<feature type="transmembrane region" description="Helical" evidence="1">
    <location>
        <begin position="47"/>
        <end position="72"/>
    </location>
</feature>
<feature type="transmembrane region" description="Helical" evidence="1">
    <location>
        <begin position="146"/>
        <end position="168"/>
    </location>
</feature>
<dbReference type="InterPro" id="IPR005330">
    <property type="entry name" value="MHYT_dom"/>
</dbReference>
<dbReference type="PROSITE" id="PS50887">
    <property type="entry name" value="GGDEF"/>
    <property type="match status" value="1"/>
</dbReference>
<dbReference type="SUPFAM" id="SSF55073">
    <property type="entry name" value="Nucleotide cyclase"/>
    <property type="match status" value="1"/>
</dbReference>
<evidence type="ECO:0000259" key="3">
    <source>
        <dbReference type="PROSITE" id="PS50887"/>
    </source>
</evidence>
<name>A0A937CJ82_9HYPH</name>
<evidence type="ECO:0000259" key="2">
    <source>
        <dbReference type="PROSITE" id="PS50883"/>
    </source>
</evidence>
<feature type="transmembrane region" description="Helical" evidence="1">
    <location>
        <begin position="113"/>
        <end position="134"/>
    </location>
</feature>
<reference evidence="5" key="1">
    <citation type="submission" date="2021-01" db="EMBL/GenBank/DDBJ databases">
        <title>Rhizobium sp. strain KVB221 16S ribosomal RNA gene Genome sequencing and assembly.</title>
        <authorList>
            <person name="Kang M."/>
        </authorList>
    </citation>
    <scope>NUCLEOTIDE SEQUENCE</scope>
    <source>
        <strain evidence="5">KVB221</strain>
    </source>
</reference>
<dbReference type="PROSITE" id="PS50883">
    <property type="entry name" value="EAL"/>
    <property type="match status" value="1"/>
</dbReference>
<dbReference type="RefSeq" id="WP_201652383.1">
    <property type="nucleotide sequence ID" value="NZ_JAEQNC010000001.1"/>
</dbReference>